<sequence length="163" mass="19031">MDIHTTWGDPYGAHYLPTASFGRRPSPSRQSSFNHHHSGGTSPHHQPSSSTFASRNRGWHDENQPPTHQQQRMAADHAYRETFASHERAVFQEEVRSRMRRRDAARNRALFRGRFYRRPEFYAITLGFLGLLYPILNQYVFQPYFEKNRRLQQPPGGEAGLHV</sequence>
<proteinExistence type="predicted"/>
<keyword evidence="2" id="KW-1185">Reference proteome</keyword>
<comment type="caution">
    <text evidence="1">The sequence shown here is derived from an EMBL/GenBank/DDBJ whole genome shotgun (WGS) entry which is preliminary data.</text>
</comment>
<organism evidence="1 2">
    <name type="scientific">Hypoxylon rubiginosum</name>
    <dbReference type="NCBI Taxonomy" id="110542"/>
    <lineage>
        <taxon>Eukaryota</taxon>
        <taxon>Fungi</taxon>
        <taxon>Dikarya</taxon>
        <taxon>Ascomycota</taxon>
        <taxon>Pezizomycotina</taxon>
        <taxon>Sordariomycetes</taxon>
        <taxon>Xylariomycetidae</taxon>
        <taxon>Xylariales</taxon>
        <taxon>Hypoxylaceae</taxon>
        <taxon>Hypoxylon</taxon>
    </lineage>
</organism>
<reference evidence="1 2" key="1">
    <citation type="journal article" date="2022" name="New Phytol.">
        <title>Ecological generalism drives hyperdiversity of secondary metabolite gene clusters in xylarialean endophytes.</title>
        <authorList>
            <person name="Franco M.E.E."/>
            <person name="Wisecaver J.H."/>
            <person name="Arnold A.E."/>
            <person name="Ju Y.M."/>
            <person name="Slot J.C."/>
            <person name="Ahrendt S."/>
            <person name="Moore L.P."/>
            <person name="Eastman K.E."/>
            <person name="Scott K."/>
            <person name="Konkel Z."/>
            <person name="Mondo S.J."/>
            <person name="Kuo A."/>
            <person name="Hayes R.D."/>
            <person name="Haridas S."/>
            <person name="Andreopoulos B."/>
            <person name="Riley R."/>
            <person name="LaButti K."/>
            <person name="Pangilinan J."/>
            <person name="Lipzen A."/>
            <person name="Amirebrahimi M."/>
            <person name="Yan J."/>
            <person name="Adam C."/>
            <person name="Keymanesh K."/>
            <person name="Ng V."/>
            <person name="Louie K."/>
            <person name="Northen T."/>
            <person name="Drula E."/>
            <person name="Henrissat B."/>
            <person name="Hsieh H.M."/>
            <person name="Youens-Clark K."/>
            <person name="Lutzoni F."/>
            <person name="Miadlikowska J."/>
            <person name="Eastwood D.C."/>
            <person name="Hamelin R.C."/>
            <person name="Grigoriev I.V."/>
            <person name="U'Ren J.M."/>
        </authorList>
    </citation>
    <scope>NUCLEOTIDE SEQUENCE [LARGE SCALE GENOMIC DNA]</scope>
    <source>
        <strain evidence="1 2">ER1909</strain>
    </source>
</reference>
<gene>
    <name evidence="1" type="ORF">F4821DRAFT_279242</name>
</gene>
<evidence type="ECO:0000313" key="1">
    <source>
        <dbReference type="EMBL" id="KAI6085427.1"/>
    </source>
</evidence>
<evidence type="ECO:0000313" key="2">
    <source>
        <dbReference type="Proteomes" id="UP001497680"/>
    </source>
</evidence>
<dbReference type="EMBL" id="MU394325">
    <property type="protein sequence ID" value="KAI6085427.1"/>
    <property type="molecule type" value="Genomic_DNA"/>
</dbReference>
<accession>A0ACC0CY53</accession>
<protein>
    <submittedName>
        <fullName evidence="1">Uncharacterized protein</fullName>
    </submittedName>
</protein>
<name>A0ACC0CY53_9PEZI</name>
<dbReference type="Proteomes" id="UP001497680">
    <property type="component" value="Unassembled WGS sequence"/>
</dbReference>